<reference evidence="2 3" key="1">
    <citation type="submission" date="2022-05" db="EMBL/GenBank/DDBJ databases">
        <title>Streptomyces sp. nov. RY43-2 isolated from soil of a peat swamp forest.</title>
        <authorList>
            <person name="Kanchanasin P."/>
            <person name="Tanasupawat S."/>
            <person name="Phongsopitanun W."/>
        </authorList>
    </citation>
    <scope>NUCLEOTIDE SEQUENCE [LARGE SCALE GENOMIC DNA]</scope>
    <source>
        <strain evidence="2 3">RY43-2</strain>
    </source>
</reference>
<proteinExistence type="predicted"/>
<dbReference type="Proteomes" id="UP001523219">
    <property type="component" value="Unassembled WGS sequence"/>
</dbReference>
<evidence type="ECO:0000256" key="1">
    <source>
        <dbReference type="SAM" id="Phobius"/>
    </source>
</evidence>
<accession>A0ABT0Z9X4</accession>
<dbReference type="RefSeq" id="WP_252423063.1">
    <property type="nucleotide sequence ID" value="NZ_JAMWMR010000004.1"/>
</dbReference>
<keyword evidence="1" id="KW-1133">Transmembrane helix</keyword>
<comment type="caution">
    <text evidence="2">The sequence shown here is derived from an EMBL/GenBank/DDBJ whole genome shotgun (WGS) entry which is preliminary data.</text>
</comment>
<feature type="transmembrane region" description="Helical" evidence="1">
    <location>
        <begin position="177"/>
        <end position="197"/>
    </location>
</feature>
<evidence type="ECO:0000313" key="2">
    <source>
        <dbReference type="EMBL" id="MCN9240562.1"/>
    </source>
</evidence>
<dbReference type="EMBL" id="JAMWMR010000004">
    <property type="protein sequence ID" value="MCN9240562.1"/>
    <property type="molecule type" value="Genomic_DNA"/>
</dbReference>
<feature type="transmembrane region" description="Helical" evidence="1">
    <location>
        <begin position="114"/>
        <end position="133"/>
    </location>
</feature>
<keyword evidence="1" id="KW-0812">Transmembrane</keyword>
<keyword evidence="1" id="KW-0472">Membrane</keyword>
<evidence type="ECO:0000313" key="3">
    <source>
        <dbReference type="Proteomes" id="UP001523219"/>
    </source>
</evidence>
<organism evidence="2 3">
    <name type="scientific">Streptomyces macrolidinus</name>
    <dbReference type="NCBI Taxonomy" id="2952607"/>
    <lineage>
        <taxon>Bacteria</taxon>
        <taxon>Bacillati</taxon>
        <taxon>Actinomycetota</taxon>
        <taxon>Actinomycetes</taxon>
        <taxon>Kitasatosporales</taxon>
        <taxon>Streptomycetaceae</taxon>
        <taxon>Streptomyces</taxon>
    </lineage>
</organism>
<sequence>MDLQGARAATLRDHERSWPREVRLDGFVYGSLRSDKNSLREDMAYRLAWIRRNPGHAPQPYEQLATCYRQSGHDDAARRVLLEKQRHRRRTLHPARRAWGCLLDATVGYGYRPWLAGLWLAALSLLGTLAFSLSSPVRTKPGEGDPFNAFVYTVDLLFPIGDFGQRGAWHWTGAAQWLSYLMIAIGWILTTTVVAGASRMLNRN</sequence>
<name>A0ABT0Z9X4_9ACTN</name>
<protein>
    <submittedName>
        <fullName evidence="2">Uncharacterized protein</fullName>
    </submittedName>
</protein>
<keyword evidence="3" id="KW-1185">Reference proteome</keyword>
<gene>
    <name evidence="2" type="ORF">NGF19_07095</name>
</gene>